<gene>
    <name evidence="1" type="ORF">APG09_00990</name>
</gene>
<organism evidence="1">
    <name type="scientific">Candidatus Methanofastidiosum methylothiophilum</name>
    <dbReference type="NCBI Taxonomy" id="1705564"/>
    <lineage>
        <taxon>Archaea</taxon>
        <taxon>Methanobacteriati</taxon>
        <taxon>Methanobacteriota</taxon>
        <taxon>Stenosarchaea group</taxon>
        <taxon>Candidatus Methanofastidiosia</taxon>
        <taxon>Candidatus Methanofastidiosales</taxon>
        <taxon>Candidatus Methanofastidiosaceae</taxon>
        <taxon>Candidatus Methanofastidiosum</taxon>
    </lineage>
</organism>
<comment type="caution">
    <text evidence="1">The sequence shown here is derived from an EMBL/GenBank/DDBJ whole genome shotgun (WGS) entry which is preliminary data.</text>
</comment>
<evidence type="ECO:0000313" key="1">
    <source>
        <dbReference type="EMBL" id="KYC57745.1"/>
    </source>
</evidence>
<dbReference type="EMBL" id="LNJE01000010">
    <property type="protein sequence ID" value="KYC57745.1"/>
    <property type="molecule type" value="Genomic_DNA"/>
</dbReference>
<sequence length="112" mass="12925">MNCCIVFTAQVVAINNTFNNWAELLSLNDDSLDLSFIDVSNHLYFSSVMDYTETTCLVLLTLVIYAELEYNFDKQNLTKTISKLTDALEQELLYNRNVMEILFTKTNTSFIK</sequence>
<protein>
    <submittedName>
        <fullName evidence="1">Uncharacterized protein</fullName>
    </submittedName>
</protein>
<reference evidence="1" key="1">
    <citation type="journal article" date="2016" name="ISME J.">
        <title>Chasing the elusive Euryarchaeota class WSA2: genomes reveal a uniquely fastidious methyl-reducing methanogen.</title>
        <authorList>
            <person name="Nobu M.K."/>
            <person name="Narihiro T."/>
            <person name="Kuroda K."/>
            <person name="Mei R."/>
            <person name="Liu W.T."/>
        </authorList>
    </citation>
    <scope>NUCLEOTIDE SEQUENCE [LARGE SCALE GENOMIC DNA]</scope>
    <source>
        <strain evidence="1">ADurb1213_Bin02801</strain>
    </source>
</reference>
<dbReference type="AlphaFoldDB" id="A0A150JKH7"/>
<proteinExistence type="predicted"/>
<name>A0A150JKH7_9EURY</name>
<accession>A0A150JKH7</accession>